<evidence type="ECO:0000313" key="2">
    <source>
        <dbReference type="Proteomes" id="UP001186974"/>
    </source>
</evidence>
<sequence>MALELHIWGPAFGLPSIDPECIAAVAYLAKLALPEEIEWMIVPDYDASKVPNKEFPALLDGSTWICGYNAIVRYFETRSRKQYNRPAGHAALASFIQQHAQPLLDLMLYVSYENYHTTTSLAFTKILPRHTNYIVPPTRGNAARARTSYLGLTSLDIDTLHDSIDTNASISAQYEAVKKEAERGGPGAAERQSILPFGRKKLRNLLHSPEHADRFKLDSLANSLLQPLNDVLGDREWLMSDDEPSSVDCLAFGYLALMVYPPLPQTWLAETVRSRFPKIHTYVQRARQTLLGPEEISAEVIMALSQTSRPLSDQRSQLPWYPPPQPTILAATQTIGSQLLHRLPGQPFKQLISHSPTPSTIEPDGVEAEGMHRPLHPQTLPSTLVPTLFAVSAALVGMLAGAVYYVPRVIEAGHGGHEFFREVKVEGEGSATEKTTRFADLGEAGAALSVLSEQMAFEAAYQGEREREMGRVTVEGVGVGVAVDVDVDVKGDGRDGNRTGV</sequence>
<comment type="caution">
    <text evidence="1">The sequence shown here is derived from an EMBL/GenBank/DDBJ whole genome shotgun (WGS) entry which is preliminary data.</text>
</comment>
<protein>
    <submittedName>
        <fullName evidence="1">Uncharacterized protein</fullName>
    </submittedName>
</protein>
<proteinExistence type="predicted"/>
<accession>A0ACC3DWG8</accession>
<dbReference type="Proteomes" id="UP001186974">
    <property type="component" value="Unassembled WGS sequence"/>
</dbReference>
<gene>
    <name evidence="1" type="ORF">LTS18_011989</name>
</gene>
<dbReference type="EMBL" id="JAWDJW010000353">
    <property type="protein sequence ID" value="KAK3080915.1"/>
    <property type="molecule type" value="Genomic_DNA"/>
</dbReference>
<name>A0ACC3DWG8_9PEZI</name>
<evidence type="ECO:0000313" key="1">
    <source>
        <dbReference type="EMBL" id="KAK3080915.1"/>
    </source>
</evidence>
<organism evidence="1 2">
    <name type="scientific">Coniosporium uncinatum</name>
    <dbReference type="NCBI Taxonomy" id="93489"/>
    <lineage>
        <taxon>Eukaryota</taxon>
        <taxon>Fungi</taxon>
        <taxon>Dikarya</taxon>
        <taxon>Ascomycota</taxon>
        <taxon>Pezizomycotina</taxon>
        <taxon>Dothideomycetes</taxon>
        <taxon>Dothideomycetes incertae sedis</taxon>
        <taxon>Coniosporium</taxon>
    </lineage>
</organism>
<keyword evidence="2" id="KW-1185">Reference proteome</keyword>
<reference evidence="1" key="1">
    <citation type="submission" date="2024-09" db="EMBL/GenBank/DDBJ databases">
        <title>Black Yeasts Isolated from many extreme environments.</title>
        <authorList>
            <person name="Coleine C."/>
            <person name="Stajich J.E."/>
            <person name="Selbmann L."/>
        </authorList>
    </citation>
    <scope>NUCLEOTIDE SEQUENCE</scope>
    <source>
        <strain evidence="1">CCFEE 5737</strain>
    </source>
</reference>